<sequence>MSKWVGYAVSVNCGEPLGCYQGTILEADGNTITLTKAFRNGFPYPKSQVTLNAADIKELKIIEVKHERAEQTHSTVSVTKNNKKCQRATVCENLQANPTSSGNQTNVNPASNTKSSNSRSAGSGPAPTRSKPIDIQGNRPNNRSNNNTAGSYGNSGTTPKGRGGYDKARRRNEACFGDAADPALDDDFDFEGNLALFDKRALWERMRHAHKPDLVRQADEAGAKLRHDENVLGGGGSGGSGRRAIRVPDELRGPLDYVTDDGIVVPSVVPALRRQIYDGLDRLGLAEVSRTLLARAAGDVALRLVGGGRRLEPRNAHQAPYAVALIGAHEWGAVGARCLRLLMSHGARGALHVCGGAGGGGGGALQQELDALALDGVQHVPLEQLPSPDIILLALYDLRADHDQDRYKSMLSWARVARAACVGIEPPGAGWGAWGVNCRAAVAGALPPAADASLGRLYLAAVAPPARLLRDLRLAYRPPFGAASVLALHPADRPDD</sequence>
<dbReference type="InterPro" id="IPR034107">
    <property type="entry name" value="Lsm16_N"/>
</dbReference>
<dbReference type="PROSITE" id="PS51512">
    <property type="entry name" value="DFDF"/>
    <property type="match status" value="1"/>
</dbReference>
<dbReference type="GO" id="GO:0003729">
    <property type="term" value="F:mRNA binding"/>
    <property type="evidence" value="ECO:0007669"/>
    <property type="project" value="InterPro"/>
</dbReference>
<dbReference type="Gene3D" id="3.40.50.10260">
    <property type="entry name" value="YjeF N-terminal domain"/>
    <property type="match status" value="1"/>
</dbReference>
<dbReference type="PANTHER" id="PTHR13612">
    <property type="entry name" value="ENHANCER OF MRNA-DECAPPING PROTEIN 3"/>
    <property type="match status" value="1"/>
</dbReference>
<reference evidence="3" key="1">
    <citation type="submission" date="2021-12" db="EMBL/GenBank/DDBJ databases">
        <authorList>
            <person name="King R."/>
        </authorList>
    </citation>
    <scope>NUCLEOTIDE SEQUENCE</scope>
</reference>
<feature type="compositionally biased region" description="Polar residues" evidence="1">
    <location>
        <begin position="95"/>
        <end position="121"/>
    </location>
</feature>
<dbReference type="InterPro" id="IPR025609">
    <property type="entry name" value="Lsm14-like_N"/>
</dbReference>
<dbReference type="SMART" id="SM01199">
    <property type="entry name" value="FDF"/>
    <property type="match status" value="1"/>
</dbReference>
<dbReference type="OrthoDB" id="10030313at2759"/>
<dbReference type="Proteomes" id="UP001153714">
    <property type="component" value="Chromosome 8"/>
</dbReference>
<evidence type="ECO:0000313" key="3">
    <source>
        <dbReference type="EMBL" id="CAG9796006.1"/>
    </source>
</evidence>
<dbReference type="GO" id="GO:0033962">
    <property type="term" value="P:P-body assembly"/>
    <property type="evidence" value="ECO:0007669"/>
    <property type="project" value="TreeGrafter"/>
</dbReference>
<gene>
    <name evidence="3" type="ORF">DIATSA_LOCUS13233</name>
</gene>
<dbReference type="Gene3D" id="2.30.30.100">
    <property type="match status" value="1"/>
</dbReference>
<evidence type="ECO:0000256" key="1">
    <source>
        <dbReference type="SAM" id="MobiDB-lite"/>
    </source>
</evidence>
<dbReference type="GO" id="GO:0000932">
    <property type="term" value="C:P-body"/>
    <property type="evidence" value="ECO:0007669"/>
    <property type="project" value="TreeGrafter"/>
</dbReference>
<protein>
    <recommendedName>
        <fullName evidence="2">DFDF domain-containing protein</fullName>
    </recommendedName>
</protein>
<keyword evidence="4" id="KW-1185">Reference proteome</keyword>
<feature type="compositionally biased region" description="Low complexity" evidence="1">
    <location>
        <begin position="138"/>
        <end position="147"/>
    </location>
</feature>
<accession>A0A9N9RE62</accession>
<dbReference type="InterPro" id="IPR019050">
    <property type="entry name" value="FDF_dom"/>
</dbReference>
<evidence type="ECO:0000259" key="2">
    <source>
        <dbReference type="PROSITE" id="PS51512"/>
    </source>
</evidence>
<feature type="domain" description="DFDF" evidence="2">
    <location>
        <begin position="176"/>
        <end position="212"/>
    </location>
</feature>
<evidence type="ECO:0000313" key="4">
    <source>
        <dbReference type="Proteomes" id="UP001153714"/>
    </source>
</evidence>
<feature type="compositionally biased region" description="Polar residues" evidence="1">
    <location>
        <begin position="148"/>
        <end position="158"/>
    </location>
</feature>
<dbReference type="SMART" id="SM01271">
    <property type="entry name" value="LSM14"/>
    <property type="match status" value="1"/>
</dbReference>
<feature type="region of interest" description="Disordered" evidence="1">
    <location>
        <begin position="95"/>
        <end position="167"/>
    </location>
</feature>
<organism evidence="3 4">
    <name type="scientific">Diatraea saccharalis</name>
    <name type="common">sugarcane borer</name>
    <dbReference type="NCBI Taxonomy" id="40085"/>
    <lineage>
        <taxon>Eukaryota</taxon>
        <taxon>Metazoa</taxon>
        <taxon>Ecdysozoa</taxon>
        <taxon>Arthropoda</taxon>
        <taxon>Hexapoda</taxon>
        <taxon>Insecta</taxon>
        <taxon>Pterygota</taxon>
        <taxon>Neoptera</taxon>
        <taxon>Endopterygota</taxon>
        <taxon>Lepidoptera</taxon>
        <taxon>Glossata</taxon>
        <taxon>Ditrysia</taxon>
        <taxon>Pyraloidea</taxon>
        <taxon>Crambidae</taxon>
        <taxon>Crambinae</taxon>
        <taxon>Diatraea</taxon>
    </lineage>
</organism>
<dbReference type="InterPro" id="IPR025762">
    <property type="entry name" value="DFDF"/>
</dbReference>
<dbReference type="GO" id="GO:0031087">
    <property type="term" value="P:deadenylation-independent decapping of nuclear-transcribed mRNA"/>
    <property type="evidence" value="ECO:0007669"/>
    <property type="project" value="InterPro"/>
</dbReference>
<dbReference type="CDD" id="cd01737">
    <property type="entry name" value="LSm16_N"/>
    <property type="match status" value="1"/>
</dbReference>
<dbReference type="AlphaFoldDB" id="A0A9N9RE62"/>
<dbReference type="PANTHER" id="PTHR13612:SF0">
    <property type="entry name" value="ENHANCER OF MRNA-DECAPPING PROTEIN 3"/>
    <property type="match status" value="1"/>
</dbReference>
<dbReference type="InterPro" id="IPR036652">
    <property type="entry name" value="YjeF_N_dom_sf"/>
</dbReference>
<dbReference type="EMBL" id="OU893339">
    <property type="protein sequence ID" value="CAG9796006.1"/>
    <property type="molecule type" value="Genomic_DNA"/>
</dbReference>
<name>A0A9N9RE62_9NEOP</name>
<reference evidence="3" key="2">
    <citation type="submission" date="2022-10" db="EMBL/GenBank/DDBJ databases">
        <authorList>
            <consortium name="ENA_rothamsted_submissions"/>
            <consortium name="culmorum"/>
            <person name="King R."/>
        </authorList>
    </citation>
    <scope>NUCLEOTIDE SEQUENCE</scope>
</reference>
<dbReference type="Pfam" id="PF09532">
    <property type="entry name" value="FDF"/>
    <property type="match status" value="1"/>
</dbReference>
<proteinExistence type="predicted"/>